<dbReference type="PROSITE" id="PS51257">
    <property type="entry name" value="PROKAR_LIPOPROTEIN"/>
    <property type="match status" value="1"/>
</dbReference>
<accession>A0A222E853</accession>
<dbReference type="PIRSF" id="PIRSF028101">
    <property type="entry name" value="UCP028101"/>
    <property type="match status" value="1"/>
</dbReference>
<proteinExistence type="predicted"/>
<evidence type="ECO:0000313" key="1">
    <source>
        <dbReference type="EMBL" id="ASP22383.1"/>
    </source>
</evidence>
<dbReference type="OrthoDB" id="5624218at2"/>
<dbReference type="Proteomes" id="UP000203589">
    <property type="component" value="Chromosome"/>
</dbReference>
<dbReference type="Gene3D" id="2.130.10.10">
    <property type="entry name" value="YVTN repeat-like/Quinoprotein amine dehydrogenase"/>
    <property type="match status" value="1"/>
</dbReference>
<dbReference type="Pfam" id="PF07433">
    <property type="entry name" value="DUF1513"/>
    <property type="match status" value="1"/>
</dbReference>
<keyword evidence="2" id="KW-1185">Reference proteome</keyword>
<dbReference type="InterPro" id="IPR008311">
    <property type="entry name" value="UCP028101"/>
</dbReference>
<sequence>MTDRRHFLTGLLAASACPRPTWAEAGAPSFLSAARAADGRYLLCGLRASGEVAFALPLPDRGHAAAAHPEQPLAVGFARRPGRFAVVLDCVTGQEIARLDAPEGRHFYGHGAFSPDGAHLFTSENDYDAARGVIGVWSLGSGKRLTEFHSGGVGPHDIKLMPDGQTLVVANGGIETHPDAGRTKLNIPLMEPNLSFLGLDGSLLDQQELDRALHKNSIRHLAVAPNGTVGFAMQWQGDLSDDPPLLGLTRNGGTPMLVTPPTTDAKRMKGYAGSVALLADHKEVCITSPLGGLAQVFDTDSGVLKRSFDMVDVCGVAATAQGFVLTSGRGDIAHETQGWTTPHAVQWDNHLVPI</sequence>
<evidence type="ECO:0000313" key="2">
    <source>
        <dbReference type="Proteomes" id="UP000203589"/>
    </source>
</evidence>
<dbReference type="EMBL" id="CP022540">
    <property type="protein sequence ID" value="ASP22383.1"/>
    <property type="molecule type" value="Genomic_DNA"/>
</dbReference>
<dbReference type="InterPro" id="IPR015943">
    <property type="entry name" value="WD40/YVTN_repeat-like_dom_sf"/>
</dbReference>
<protein>
    <submittedName>
        <fullName evidence="1">Twin-arginine translocation pathway signal</fullName>
    </submittedName>
</protein>
<dbReference type="InterPro" id="IPR006311">
    <property type="entry name" value="TAT_signal"/>
</dbReference>
<dbReference type="InterPro" id="IPR011044">
    <property type="entry name" value="Quino_amine_DH_bsu"/>
</dbReference>
<dbReference type="SUPFAM" id="SSF50969">
    <property type="entry name" value="YVTN repeat-like/Quinoprotein amine dehydrogenase"/>
    <property type="match status" value="1"/>
</dbReference>
<dbReference type="PROSITE" id="PS51318">
    <property type="entry name" value="TAT"/>
    <property type="match status" value="1"/>
</dbReference>
<gene>
    <name evidence="1" type="ORF">ANTHELSMS3_03761</name>
</gene>
<dbReference type="KEGG" id="aht:ANTHELSMS3_03761"/>
<reference evidence="1 2" key="1">
    <citation type="submission" date="2017-07" db="EMBL/GenBank/DDBJ databases">
        <title>Genome Sequence of Antarctobacter heliothermus Strain SMS3 Isolated from a culture of the Diatom Skeletonema marinoi.</title>
        <authorList>
            <person name="Topel M."/>
            <person name="Pinder M.I.M."/>
            <person name="Johansson O.N."/>
            <person name="Kourtchenko O."/>
            <person name="Godhe A."/>
            <person name="Clarke A.K."/>
        </authorList>
    </citation>
    <scope>NUCLEOTIDE SEQUENCE [LARGE SCALE GENOMIC DNA]</scope>
    <source>
        <strain evidence="1 2">SMS3</strain>
    </source>
</reference>
<name>A0A222E853_9RHOB</name>
<dbReference type="AlphaFoldDB" id="A0A222E853"/>
<dbReference type="RefSeq" id="WP_094036171.1">
    <property type="nucleotide sequence ID" value="NZ_CP022540.1"/>
</dbReference>
<organism evidence="1 2">
    <name type="scientific">Antarctobacter heliothermus</name>
    <dbReference type="NCBI Taxonomy" id="74033"/>
    <lineage>
        <taxon>Bacteria</taxon>
        <taxon>Pseudomonadati</taxon>
        <taxon>Pseudomonadota</taxon>
        <taxon>Alphaproteobacteria</taxon>
        <taxon>Rhodobacterales</taxon>
        <taxon>Roseobacteraceae</taxon>
        <taxon>Antarctobacter</taxon>
    </lineage>
</organism>